<dbReference type="InterPro" id="IPR012910">
    <property type="entry name" value="Plug_dom"/>
</dbReference>
<keyword evidence="10" id="KW-1185">Reference proteome</keyword>
<comment type="subcellular location">
    <subcellularLocation>
        <location evidence="1 7">Cell outer membrane</location>
        <topology evidence="1 7">Multi-pass membrane protein</topology>
    </subcellularLocation>
</comment>
<evidence type="ECO:0000256" key="6">
    <source>
        <dbReference type="ARBA" id="ARBA00023237"/>
    </source>
</evidence>
<evidence type="ECO:0000256" key="2">
    <source>
        <dbReference type="ARBA" id="ARBA00022448"/>
    </source>
</evidence>
<dbReference type="OrthoDB" id="9768177at2"/>
<dbReference type="NCBIfam" id="TIGR04057">
    <property type="entry name" value="SusC_RagA_signa"/>
    <property type="match status" value="1"/>
</dbReference>
<evidence type="ECO:0000256" key="1">
    <source>
        <dbReference type="ARBA" id="ARBA00004571"/>
    </source>
</evidence>
<accession>A0A2G0CFZ2</accession>
<evidence type="ECO:0000313" key="10">
    <source>
        <dbReference type="Proteomes" id="UP000226437"/>
    </source>
</evidence>
<dbReference type="Gene3D" id="2.170.130.10">
    <property type="entry name" value="TonB-dependent receptor, plug domain"/>
    <property type="match status" value="1"/>
</dbReference>
<dbReference type="EMBL" id="PDLO01000003">
    <property type="protein sequence ID" value="PHK98905.1"/>
    <property type="molecule type" value="Genomic_DNA"/>
</dbReference>
<sequence length="1046" mass="113749">MLAQQQITGTIVDSAGEPLIGASILVEGTTTGTVTDFDGTFALTVPDGGERLVVSYTGYASQRIPLTSATAYDIILQEGVQLTDVVVTALGITRSEKSLGYAVTEVDGDDVTKTQENSVVSALSGRIPGAQINNSNSGLGGSANIILRGATSVTGSNKPLFVVDGVPIANDNNNGSSAAVAAGGRDYGTTAQDINPADIASISVLKGGAAAALYGSRASNGVILITTKSGKARKGIGVTVNSGVTFNNVAVLPDYQNQYGGGYTQEFSTFEYDPDVHPADWASFDGQFIPEYYADESWGPEMDGTMVRHWDSWYPGENFGELRPWSPNPDNVRDFYDTGVSFDNNVAISGGNEQTVFRMSYTNSSNAGVFPESKLNRNTLNVNATQQLGSKFEATINGTYVNTRGEGRPAIGYGGFGNAINVQSNFNEWFQRQLDMDRLRDYKTPGGMPRTWNIRSPTNLNALYWESPYWVVYEDRGNDNRDRVYGNLSLKYEVMPGLSITGSARTDYYNFQVNDRLASRSAANIPYAERLDVTNRENNFELLGSYTTNFANDFSLDAQLGGNLRQDEYSSIRSKSSGGLSVPGIYTVETSVDRPERNDFQSQKEVQSVYGRLGLGWRAMLYVDVTARNDWSSALEAGNNSYFYPSVSTSFVFSELLENSFISFGKIRGGFATVGNDPAPYQTRQTYGASNPYGSFPTFAVPNTQAKYDLVAEEITTWEAGIDMRFFNDRLGFDVTYYDIQSKDLIIDLGVSGTSGFSNVTTNAGLLTNKGIEVQLYGTPVKTENFTWNARINFASNENEVVELAEGQDLLSLGSYGTQFVAQTGQPYGTLIGLGYKRDDAGQKIVDEDGFPILASNLNFGSVFPDYTGGIINDFEIYKFRLGTVVDFRKGGVVYSVSNRWGTNSGLLESTVGQNANGVDIRKPVSEGGGVLVEGVTEDGQPNTTYVNAQDYFGGLRNFREEFTYDASFIKLREISLGYDFPNGWFANNFVNNAGISVFARNVAILHKNTPNIDPETSVTNGNVQGFENGQNPSVRSIGMKLRLGF</sequence>
<proteinExistence type="inferred from homology"/>
<dbReference type="InterPro" id="IPR023996">
    <property type="entry name" value="TonB-dep_OMP_SusC/RagA"/>
</dbReference>
<dbReference type="FunFam" id="2.60.40.1120:FF:000003">
    <property type="entry name" value="Outer membrane protein Omp121"/>
    <property type="match status" value="1"/>
</dbReference>
<dbReference type="Gene3D" id="2.40.170.20">
    <property type="entry name" value="TonB-dependent receptor, beta-barrel domain"/>
    <property type="match status" value="1"/>
</dbReference>
<evidence type="ECO:0000259" key="8">
    <source>
        <dbReference type="Pfam" id="PF07715"/>
    </source>
</evidence>
<dbReference type="InterPro" id="IPR039426">
    <property type="entry name" value="TonB-dep_rcpt-like"/>
</dbReference>
<dbReference type="InterPro" id="IPR036942">
    <property type="entry name" value="Beta-barrel_TonB_sf"/>
</dbReference>
<name>A0A2G0CFZ2_9BACT</name>
<keyword evidence="3 7" id="KW-1134">Transmembrane beta strand</keyword>
<feature type="domain" description="TonB-dependent receptor plug" evidence="8">
    <location>
        <begin position="97"/>
        <end position="222"/>
    </location>
</feature>
<dbReference type="Pfam" id="PF07715">
    <property type="entry name" value="Plug"/>
    <property type="match status" value="1"/>
</dbReference>
<evidence type="ECO:0000256" key="5">
    <source>
        <dbReference type="ARBA" id="ARBA00023136"/>
    </source>
</evidence>
<dbReference type="NCBIfam" id="TIGR04056">
    <property type="entry name" value="OMP_RagA_SusC"/>
    <property type="match status" value="1"/>
</dbReference>
<dbReference type="AlphaFoldDB" id="A0A2G0CFZ2"/>
<comment type="similarity">
    <text evidence="7">Belongs to the TonB-dependent receptor family.</text>
</comment>
<keyword evidence="2 7" id="KW-0813">Transport</keyword>
<dbReference type="SUPFAM" id="SSF49464">
    <property type="entry name" value="Carboxypeptidase regulatory domain-like"/>
    <property type="match status" value="1"/>
</dbReference>
<reference evidence="9 10" key="1">
    <citation type="submission" date="2017-10" db="EMBL/GenBank/DDBJ databases">
        <title>The draft genome sequence of Lewinella marina KCTC 32374.</title>
        <authorList>
            <person name="Wang K."/>
        </authorList>
    </citation>
    <scope>NUCLEOTIDE SEQUENCE [LARGE SCALE GENOMIC DNA]</scope>
    <source>
        <strain evidence="9 10">MKG-38</strain>
    </source>
</reference>
<evidence type="ECO:0000256" key="7">
    <source>
        <dbReference type="PROSITE-ProRule" id="PRU01360"/>
    </source>
</evidence>
<keyword evidence="6 7" id="KW-0998">Cell outer membrane</keyword>
<dbReference type="GO" id="GO:0009279">
    <property type="term" value="C:cell outer membrane"/>
    <property type="evidence" value="ECO:0007669"/>
    <property type="project" value="UniProtKB-SubCell"/>
</dbReference>
<keyword evidence="5 7" id="KW-0472">Membrane</keyword>
<gene>
    <name evidence="9" type="ORF">CGL56_08800</name>
</gene>
<evidence type="ECO:0000256" key="3">
    <source>
        <dbReference type="ARBA" id="ARBA00022452"/>
    </source>
</evidence>
<comment type="caution">
    <text evidence="9">The sequence shown here is derived from an EMBL/GenBank/DDBJ whole genome shotgun (WGS) entry which is preliminary data.</text>
</comment>
<dbReference type="Pfam" id="PF13715">
    <property type="entry name" value="CarbopepD_reg_2"/>
    <property type="match status" value="1"/>
</dbReference>
<dbReference type="PROSITE" id="PS52016">
    <property type="entry name" value="TONB_DEPENDENT_REC_3"/>
    <property type="match status" value="1"/>
</dbReference>
<evidence type="ECO:0000256" key="4">
    <source>
        <dbReference type="ARBA" id="ARBA00022692"/>
    </source>
</evidence>
<evidence type="ECO:0000313" key="9">
    <source>
        <dbReference type="EMBL" id="PHK98905.1"/>
    </source>
</evidence>
<dbReference type="InterPro" id="IPR037066">
    <property type="entry name" value="Plug_dom_sf"/>
</dbReference>
<dbReference type="InterPro" id="IPR023997">
    <property type="entry name" value="TonB-dep_OMP_SusC/RagA_CS"/>
</dbReference>
<keyword evidence="4 7" id="KW-0812">Transmembrane</keyword>
<dbReference type="InterPro" id="IPR008969">
    <property type="entry name" value="CarboxyPept-like_regulatory"/>
</dbReference>
<dbReference type="Gene3D" id="2.60.40.1120">
    <property type="entry name" value="Carboxypeptidase-like, regulatory domain"/>
    <property type="match status" value="1"/>
</dbReference>
<protein>
    <submittedName>
        <fullName evidence="9">SusC/RagA family TonB-linked outer membrane protein</fullName>
    </submittedName>
</protein>
<dbReference type="SUPFAM" id="SSF56935">
    <property type="entry name" value="Porins"/>
    <property type="match status" value="1"/>
</dbReference>
<organism evidence="9 10">
    <name type="scientific">Neolewinella marina</name>
    <dbReference type="NCBI Taxonomy" id="438751"/>
    <lineage>
        <taxon>Bacteria</taxon>
        <taxon>Pseudomonadati</taxon>
        <taxon>Bacteroidota</taxon>
        <taxon>Saprospiria</taxon>
        <taxon>Saprospirales</taxon>
        <taxon>Lewinellaceae</taxon>
        <taxon>Neolewinella</taxon>
    </lineage>
</organism>
<dbReference type="Proteomes" id="UP000226437">
    <property type="component" value="Unassembled WGS sequence"/>
</dbReference>